<protein>
    <submittedName>
        <fullName evidence="4">CBS domain protein</fullName>
    </submittedName>
</protein>
<dbReference type="Gene3D" id="3.10.580.10">
    <property type="entry name" value="CBS-domain"/>
    <property type="match status" value="1"/>
</dbReference>
<organism evidence="4 5">
    <name type="scientific">Marinomonas alcarazii</name>
    <dbReference type="NCBI Taxonomy" id="491949"/>
    <lineage>
        <taxon>Bacteria</taxon>
        <taxon>Pseudomonadati</taxon>
        <taxon>Pseudomonadota</taxon>
        <taxon>Gammaproteobacteria</taxon>
        <taxon>Oceanospirillales</taxon>
        <taxon>Oceanospirillaceae</taxon>
        <taxon>Marinomonas</taxon>
    </lineage>
</organism>
<dbReference type="RefSeq" id="WP_110572622.1">
    <property type="nucleotide sequence ID" value="NZ_QKLW01000001.1"/>
</dbReference>
<keyword evidence="2" id="KW-0129">CBS domain</keyword>
<keyword evidence="5" id="KW-1185">Reference proteome</keyword>
<evidence type="ECO:0000259" key="3">
    <source>
        <dbReference type="PROSITE" id="PS51371"/>
    </source>
</evidence>
<evidence type="ECO:0000256" key="2">
    <source>
        <dbReference type="PROSITE-ProRule" id="PRU00703"/>
    </source>
</evidence>
<dbReference type="InterPro" id="IPR000644">
    <property type="entry name" value="CBS_dom"/>
</dbReference>
<sequence>MKTLTYVSTKSVNELIWPKTIENINIYSPAVTVFTDFQKAGPRVIEANTRADELVQLMRKEHVRMKIVVDADNHFVGIVSLEDLSEDIFIKQVANGFKRSELMVADLMRSKDVLLALSYTSLQHSDIESLLFSQRNNKLQHLLVIDEETKAIRGVISSNDVARQLRLDIDVGFSSFAQIYESAILGHKEHTRKLKVA</sequence>
<evidence type="ECO:0000313" key="5">
    <source>
        <dbReference type="Proteomes" id="UP000247551"/>
    </source>
</evidence>
<proteinExistence type="predicted"/>
<dbReference type="AlphaFoldDB" id="A0A318V7T1"/>
<dbReference type="InterPro" id="IPR046342">
    <property type="entry name" value="CBS_dom_sf"/>
</dbReference>
<dbReference type="EMBL" id="QKLW01000001">
    <property type="protein sequence ID" value="PYF84862.1"/>
    <property type="molecule type" value="Genomic_DNA"/>
</dbReference>
<name>A0A318V7T1_9GAMM</name>
<dbReference type="PANTHER" id="PTHR48108:SF34">
    <property type="entry name" value="CBS DOMAIN-CONTAINING PROTEIN YHCV"/>
    <property type="match status" value="1"/>
</dbReference>
<keyword evidence="1" id="KW-0677">Repeat</keyword>
<gene>
    <name evidence="4" type="ORF">DFP75_101904</name>
</gene>
<accession>A0A318V7T1</accession>
<evidence type="ECO:0000256" key="1">
    <source>
        <dbReference type="ARBA" id="ARBA00022737"/>
    </source>
</evidence>
<dbReference type="PROSITE" id="PS51371">
    <property type="entry name" value="CBS"/>
    <property type="match status" value="1"/>
</dbReference>
<reference evidence="4 5" key="1">
    <citation type="submission" date="2018-06" db="EMBL/GenBank/DDBJ databases">
        <title>Genomic Encyclopedia of Type Strains, Phase III (KMG-III): the genomes of soil and plant-associated and newly described type strains.</title>
        <authorList>
            <person name="Whitman W."/>
        </authorList>
    </citation>
    <scope>NUCLEOTIDE SEQUENCE [LARGE SCALE GENOMIC DNA]</scope>
    <source>
        <strain evidence="4 5">CECT 7730</strain>
    </source>
</reference>
<dbReference type="Pfam" id="PF00571">
    <property type="entry name" value="CBS"/>
    <property type="match status" value="1"/>
</dbReference>
<feature type="domain" description="CBS" evidence="3">
    <location>
        <begin position="37"/>
        <end position="95"/>
    </location>
</feature>
<dbReference type="PANTHER" id="PTHR48108">
    <property type="entry name" value="CBS DOMAIN-CONTAINING PROTEIN CBSX2, CHLOROPLASTIC"/>
    <property type="match status" value="1"/>
</dbReference>
<dbReference type="SUPFAM" id="SSF54631">
    <property type="entry name" value="CBS-domain pair"/>
    <property type="match status" value="1"/>
</dbReference>
<dbReference type="InterPro" id="IPR051462">
    <property type="entry name" value="CBS_domain-containing"/>
</dbReference>
<dbReference type="Proteomes" id="UP000247551">
    <property type="component" value="Unassembled WGS sequence"/>
</dbReference>
<comment type="caution">
    <text evidence="4">The sequence shown here is derived from an EMBL/GenBank/DDBJ whole genome shotgun (WGS) entry which is preliminary data.</text>
</comment>
<evidence type="ECO:0000313" key="4">
    <source>
        <dbReference type="EMBL" id="PYF84862.1"/>
    </source>
</evidence>